<dbReference type="Proteomes" id="UP001056120">
    <property type="component" value="Linkage Group LG24"/>
</dbReference>
<evidence type="ECO:0000313" key="2">
    <source>
        <dbReference type="Proteomes" id="UP001056120"/>
    </source>
</evidence>
<protein>
    <submittedName>
        <fullName evidence="1">Uncharacterized protein</fullName>
    </submittedName>
</protein>
<sequence length="351" mass="39345">MGSEARMNFCGEEEFEDMLPKMAEKLGGEGLIKELCNGFDLLMDKDKGVITFESLKCSSSLLGLQDLRDDELMNMLKEGDHDGDGALNQMEFCVLMFRLSPELMMESEALLDHALQQEFDFERCFKSSVWDSQYFSSQELDKSHESLFRYKNAGNLDNQCVDNRADLEYTCQTQNLAKRIKNELLGFDSVSNASGDAHNNAELVSFSFKSVLAATGSFSVKNKLGEGGFGSVYKIVTGKRNSGSDCTEDAVTVSEWAWENWMEGRGVELIDPSMRDTCNPLLAVKCINVGLLCVQEIMEERPTMSEVVVMLSNETATIPLPNKPAFTIHRRSQMSINYTNNEVTMTNVHPR</sequence>
<organism evidence="1 2">
    <name type="scientific">Smallanthus sonchifolius</name>
    <dbReference type="NCBI Taxonomy" id="185202"/>
    <lineage>
        <taxon>Eukaryota</taxon>
        <taxon>Viridiplantae</taxon>
        <taxon>Streptophyta</taxon>
        <taxon>Embryophyta</taxon>
        <taxon>Tracheophyta</taxon>
        <taxon>Spermatophyta</taxon>
        <taxon>Magnoliopsida</taxon>
        <taxon>eudicotyledons</taxon>
        <taxon>Gunneridae</taxon>
        <taxon>Pentapetalae</taxon>
        <taxon>asterids</taxon>
        <taxon>campanulids</taxon>
        <taxon>Asterales</taxon>
        <taxon>Asteraceae</taxon>
        <taxon>Asteroideae</taxon>
        <taxon>Heliantheae alliance</taxon>
        <taxon>Millerieae</taxon>
        <taxon>Smallanthus</taxon>
    </lineage>
</organism>
<comment type="caution">
    <text evidence="1">The sequence shown here is derived from an EMBL/GenBank/DDBJ whole genome shotgun (WGS) entry which is preliminary data.</text>
</comment>
<dbReference type="EMBL" id="CM042041">
    <property type="protein sequence ID" value="KAI3714106.1"/>
    <property type="molecule type" value="Genomic_DNA"/>
</dbReference>
<reference evidence="1 2" key="2">
    <citation type="journal article" date="2022" name="Mol. Ecol. Resour.">
        <title>The genomes of chicory, endive, great burdock and yacon provide insights into Asteraceae paleo-polyploidization history and plant inulin production.</title>
        <authorList>
            <person name="Fan W."/>
            <person name="Wang S."/>
            <person name="Wang H."/>
            <person name="Wang A."/>
            <person name="Jiang F."/>
            <person name="Liu H."/>
            <person name="Zhao H."/>
            <person name="Xu D."/>
            <person name="Zhang Y."/>
        </authorList>
    </citation>
    <scope>NUCLEOTIDE SEQUENCE [LARGE SCALE GENOMIC DNA]</scope>
    <source>
        <strain evidence="2">cv. Yunnan</strain>
        <tissue evidence="1">Leaves</tissue>
    </source>
</reference>
<name>A0ACB9AWM4_9ASTR</name>
<reference evidence="2" key="1">
    <citation type="journal article" date="2022" name="Mol. Ecol. Resour.">
        <title>The genomes of chicory, endive, great burdock and yacon provide insights into Asteraceae palaeo-polyploidization history and plant inulin production.</title>
        <authorList>
            <person name="Fan W."/>
            <person name="Wang S."/>
            <person name="Wang H."/>
            <person name="Wang A."/>
            <person name="Jiang F."/>
            <person name="Liu H."/>
            <person name="Zhao H."/>
            <person name="Xu D."/>
            <person name="Zhang Y."/>
        </authorList>
    </citation>
    <scope>NUCLEOTIDE SEQUENCE [LARGE SCALE GENOMIC DNA]</scope>
    <source>
        <strain evidence="2">cv. Yunnan</strain>
    </source>
</reference>
<evidence type="ECO:0000313" key="1">
    <source>
        <dbReference type="EMBL" id="KAI3714106.1"/>
    </source>
</evidence>
<keyword evidence="2" id="KW-1185">Reference proteome</keyword>
<proteinExistence type="predicted"/>
<accession>A0ACB9AWM4</accession>
<gene>
    <name evidence="1" type="ORF">L1987_72696</name>
</gene>